<dbReference type="Gene3D" id="3.40.50.1980">
    <property type="entry name" value="Nitrogenase molybdenum iron protein domain"/>
    <property type="match status" value="2"/>
</dbReference>
<organism evidence="5 6">
    <name type="scientific">Marseilla massiliensis</name>
    <dbReference type="NCBI Taxonomy" id="1841864"/>
    <lineage>
        <taxon>Bacteria</taxon>
        <taxon>Pseudomonadati</taxon>
        <taxon>Bacteroidota</taxon>
        <taxon>Bacteroidia</taxon>
        <taxon>Bacteroidales</taxon>
        <taxon>Prevotellaceae</taxon>
        <taxon>Marseilla</taxon>
    </lineage>
</organism>
<feature type="chain" id="PRO_5037528627" evidence="4">
    <location>
        <begin position="19"/>
        <end position="277"/>
    </location>
</feature>
<dbReference type="EMBL" id="JACJJL010000005">
    <property type="protein sequence ID" value="MBM6661017.1"/>
    <property type="molecule type" value="Genomic_DNA"/>
</dbReference>
<gene>
    <name evidence="5" type="ORF">H6B30_04470</name>
</gene>
<dbReference type="PANTHER" id="PTHR42953:SF3">
    <property type="entry name" value="HIGH-AFFINITY ZINC UPTAKE SYSTEM PROTEIN ZNUA"/>
    <property type="match status" value="1"/>
</dbReference>
<dbReference type="InterPro" id="IPR050492">
    <property type="entry name" value="Bact_metal-bind_prot9"/>
</dbReference>
<evidence type="ECO:0000256" key="2">
    <source>
        <dbReference type="ARBA" id="ARBA00022448"/>
    </source>
</evidence>
<reference evidence="5 6" key="1">
    <citation type="journal article" date="2021" name="Sci. Rep.">
        <title>The distribution of antibiotic resistance genes in chicken gut microbiota commensals.</title>
        <authorList>
            <person name="Juricova H."/>
            <person name="Matiasovicova J."/>
            <person name="Kubasova T."/>
            <person name="Cejkova D."/>
            <person name="Rychlik I."/>
        </authorList>
    </citation>
    <scope>NUCLEOTIDE SEQUENCE [LARGE SCALE GENOMIC DNA]</scope>
    <source>
        <strain evidence="5 6">An819</strain>
    </source>
</reference>
<evidence type="ECO:0000256" key="3">
    <source>
        <dbReference type="ARBA" id="ARBA00022729"/>
    </source>
</evidence>
<dbReference type="RefSeq" id="WP_205108331.1">
    <property type="nucleotide sequence ID" value="NZ_JACJJL010000005.1"/>
</dbReference>
<evidence type="ECO:0000256" key="4">
    <source>
        <dbReference type="SAM" id="SignalP"/>
    </source>
</evidence>
<comment type="caution">
    <text evidence="5">The sequence shown here is derived from an EMBL/GenBank/DDBJ whole genome shotgun (WGS) entry which is preliminary data.</text>
</comment>
<keyword evidence="6" id="KW-1185">Reference proteome</keyword>
<proteinExistence type="inferred from homology"/>
<dbReference type="Proteomes" id="UP000764045">
    <property type="component" value="Unassembled WGS sequence"/>
</dbReference>
<dbReference type="GO" id="GO:0046872">
    <property type="term" value="F:metal ion binding"/>
    <property type="evidence" value="ECO:0007669"/>
    <property type="project" value="InterPro"/>
</dbReference>
<protein>
    <submittedName>
        <fullName evidence="5">Zinc ABC transporter substrate-binding protein</fullName>
    </submittedName>
</protein>
<keyword evidence="2" id="KW-0813">Transport</keyword>
<evidence type="ECO:0000256" key="1">
    <source>
        <dbReference type="ARBA" id="ARBA00011028"/>
    </source>
</evidence>
<accession>A0A939B4F5</accession>
<feature type="signal peptide" evidence="4">
    <location>
        <begin position="1"/>
        <end position="18"/>
    </location>
</feature>
<dbReference type="AlphaFoldDB" id="A0A939B4F5"/>
<comment type="similarity">
    <text evidence="1">Belongs to the bacterial solute-binding protein 9 family.</text>
</comment>
<dbReference type="PROSITE" id="PS51257">
    <property type="entry name" value="PROKAR_LIPOPROTEIN"/>
    <property type="match status" value="1"/>
</dbReference>
<sequence>MKRVIYLLLGLAMLAACTDGTPEKPTITVTIEPLRYFAEQIGGDRFDVVTMVPNGASPETYEPTAQQMAALAKSELYIKAGNLGFERTWMKRLGANAQHLIVVDSSEGIEPLQVSKGSAADPHTWTSPANALRIAHNICKAMSRIDSKDSAYFRANLDSLTWKIIDLDAKISAKTDECTNRSFIIYHPALTYFARDYRLEQMAIEANGHEPSAASLAKLIDSARKKGTRIMFVQKEFANRNTGVVAKETNVKTIEINPLSYDWEAELLKIADALCTK</sequence>
<name>A0A939B4F5_9BACT</name>
<dbReference type="InterPro" id="IPR006127">
    <property type="entry name" value="ZnuA-like"/>
</dbReference>
<evidence type="ECO:0000313" key="5">
    <source>
        <dbReference type="EMBL" id="MBM6661017.1"/>
    </source>
</evidence>
<dbReference type="Pfam" id="PF01297">
    <property type="entry name" value="ZnuA"/>
    <property type="match status" value="1"/>
</dbReference>
<keyword evidence="3 4" id="KW-0732">Signal</keyword>
<evidence type="ECO:0000313" key="6">
    <source>
        <dbReference type="Proteomes" id="UP000764045"/>
    </source>
</evidence>
<dbReference type="SUPFAM" id="SSF53807">
    <property type="entry name" value="Helical backbone' metal receptor"/>
    <property type="match status" value="1"/>
</dbReference>
<dbReference type="GO" id="GO:0030001">
    <property type="term" value="P:metal ion transport"/>
    <property type="evidence" value="ECO:0007669"/>
    <property type="project" value="InterPro"/>
</dbReference>
<dbReference type="PANTHER" id="PTHR42953">
    <property type="entry name" value="HIGH-AFFINITY ZINC UPTAKE SYSTEM PROTEIN ZNUA-RELATED"/>
    <property type="match status" value="1"/>
</dbReference>